<reference evidence="13" key="1">
    <citation type="submission" date="2017-06" db="EMBL/GenBank/DDBJ databases">
        <title>Herbaspirillum phytohormonus sp. nov., isolated from the root nodule of Robinia pseudoacacia in lead-zinc mine.</title>
        <authorList>
            <person name="Fan M."/>
            <person name="Lin Y."/>
        </authorList>
    </citation>
    <scope>NUCLEOTIDE SEQUENCE [LARGE SCALE GENOMIC DNA]</scope>
    <source>
        <strain evidence="13">SC-089</strain>
    </source>
</reference>
<evidence type="ECO:0000313" key="12">
    <source>
        <dbReference type="EMBL" id="OWT60233.1"/>
    </source>
</evidence>
<accession>A0A225MIT8</accession>
<feature type="transmembrane region" description="Helical" evidence="10">
    <location>
        <begin position="166"/>
        <end position="185"/>
    </location>
</feature>
<dbReference type="InterPro" id="IPR035906">
    <property type="entry name" value="MetI-like_sf"/>
</dbReference>
<feature type="domain" description="ABC transmembrane type-1" evidence="11">
    <location>
        <begin position="29"/>
        <end position="223"/>
    </location>
</feature>
<protein>
    <submittedName>
        <fullName evidence="12">Amino acid ABC transporter permease</fullName>
    </submittedName>
</protein>
<gene>
    <name evidence="12" type="ORF">CEY11_11275</name>
</gene>
<keyword evidence="8 10" id="KW-1133">Transmembrane helix</keyword>
<evidence type="ECO:0000256" key="9">
    <source>
        <dbReference type="ARBA" id="ARBA00023136"/>
    </source>
</evidence>
<comment type="subcellular location">
    <subcellularLocation>
        <location evidence="2">Cell inner membrane</location>
        <topology evidence="2">Multi-pass membrane protein</topology>
    </subcellularLocation>
    <subcellularLocation>
        <location evidence="10">Cell membrane</location>
        <topology evidence="10">Multi-pass membrane protein</topology>
    </subcellularLocation>
</comment>
<sequence>MQGLNNVLATFFDVHLIAETLPDLLRIGLPNTLILSVIGTFFSCVIGLFCSFGLMSKRFLVRLPFRIYVDIFRGAPHILSIFLIGAGLPMAGLMVFGHWTYGYAGLAVGVVEGAYMAEIFRSGFQDVDKGVVEAARSLGISLWKTTRLVVIPIGIRTVLPALTGQSIIIIRSTALVYLLGLTIGQRELFSIGHDGTINSANFSPLVASGIVYLLITIPLTYIVNAWERRLHNGPKIRLGAAEGG</sequence>
<keyword evidence="4 10" id="KW-0813">Transport</keyword>
<evidence type="ECO:0000256" key="5">
    <source>
        <dbReference type="ARBA" id="ARBA00022475"/>
    </source>
</evidence>
<proteinExistence type="inferred from homology"/>
<keyword evidence="6 10" id="KW-0812">Transmembrane</keyword>
<evidence type="ECO:0000256" key="3">
    <source>
        <dbReference type="ARBA" id="ARBA00010072"/>
    </source>
</evidence>
<dbReference type="NCBIfam" id="TIGR01726">
    <property type="entry name" value="HEQRo_perm_3TM"/>
    <property type="match status" value="1"/>
</dbReference>
<feature type="transmembrane region" description="Helical" evidence="10">
    <location>
        <begin position="75"/>
        <end position="95"/>
    </location>
</feature>
<comment type="similarity">
    <text evidence="3">Belongs to the binding-protein-dependent transport system permease family. HisMQ subfamily.</text>
</comment>
<keyword evidence="9 10" id="KW-0472">Membrane</keyword>
<dbReference type="CDD" id="cd06261">
    <property type="entry name" value="TM_PBP2"/>
    <property type="match status" value="1"/>
</dbReference>
<dbReference type="SUPFAM" id="SSF161098">
    <property type="entry name" value="MetI-like"/>
    <property type="match status" value="1"/>
</dbReference>
<dbReference type="Pfam" id="PF00528">
    <property type="entry name" value="BPD_transp_1"/>
    <property type="match status" value="1"/>
</dbReference>
<dbReference type="PANTHER" id="PTHR30614">
    <property type="entry name" value="MEMBRANE COMPONENT OF AMINO ACID ABC TRANSPORTER"/>
    <property type="match status" value="1"/>
</dbReference>
<dbReference type="RefSeq" id="WP_088603490.1">
    <property type="nucleotide sequence ID" value="NZ_NJIH01000006.1"/>
</dbReference>
<name>A0A225MIT8_9BURK</name>
<comment type="caution">
    <text evidence="12">The sequence shown here is derived from an EMBL/GenBank/DDBJ whole genome shotgun (WGS) entry which is preliminary data.</text>
</comment>
<evidence type="ECO:0000256" key="2">
    <source>
        <dbReference type="ARBA" id="ARBA00004429"/>
    </source>
</evidence>
<dbReference type="InterPro" id="IPR010065">
    <property type="entry name" value="AA_ABC_transptr_permease_3TM"/>
</dbReference>
<evidence type="ECO:0000256" key="7">
    <source>
        <dbReference type="ARBA" id="ARBA00022970"/>
    </source>
</evidence>
<evidence type="ECO:0000259" key="11">
    <source>
        <dbReference type="PROSITE" id="PS50928"/>
    </source>
</evidence>
<dbReference type="EMBL" id="NJIH01000006">
    <property type="protein sequence ID" value="OWT60233.1"/>
    <property type="molecule type" value="Genomic_DNA"/>
</dbReference>
<feature type="transmembrane region" description="Helical" evidence="10">
    <location>
        <begin position="205"/>
        <end position="226"/>
    </location>
</feature>
<dbReference type="GO" id="GO:0006865">
    <property type="term" value="P:amino acid transport"/>
    <property type="evidence" value="ECO:0007669"/>
    <property type="project" value="UniProtKB-KW"/>
</dbReference>
<evidence type="ECO:0000256" key="1">
    <source>
        <dbReference type="ARBA" id="ARBA00003159"/>
    </source>
</evidence>
<feature type="transmembrane region" description="Helical" evidence="10">
    <location>
        <begin position="33"/>
        <end position="54"/>
    </location>
</feature>
<dbReference type="GO" id="GO:0022857">
    <property type="term" value="F:transmembrane transporter activity"/>
    <property type="evidence" value="ECO:0007669"/>
    <property type="project" value="InterPro"/>
</dbReference>
<dbReference type="OrthoDB" id="7026155at2"/>
<keyword evidence="7" id="KW-0029">Amino-acid transport</keyword>
<evidence type="ECO:0000256" key="6">
    <source>
        <dbReference type="ARBA" id="ARBA00022692"/>
    </source>
</evidence>
<dbReference type="PANTHER" id="PTHR30614:SF20">
    <property type="entry name" value="GLUTAMINE TRANSPORT SYSTEM PERMEASE PROTEIN GLNP"/>
    <property type="match status" value="1"/>
</dbReference>
<evidence type="ECO:0000256" key="4">
    <source>
        <dbReference type="ARBA" id="ARBA00022448"/>
    </source>
</evidence>
<dbReference type="InterPro" id="IPR043429">
    <property type="entry name" value="ArtM/GltK/GlnP/TcyL/YhdX-like"/>
</dbReference>
<organism evidence="12 13">
    <name type="scientific">Candidimonas nitroreducens</name>
    <dbReference type="NCBI Taxonomy" id="683354"/>
    <lineage>
        <taxon>Bacteria</taxon>
        <taxon>Pseudomonadati</taxon>
        <taxon>Pseudomonadota</taxon>
        <taxon>Betaproteobacteria</taxon>
        <taxon>Burkholderiales</taxon>
        <taxon>Alcaligenaceae</taxon>
        <taxon>Candidimonas</taxon>
    </lineage>
</organism>
<dbReference type="Proteomes" id="UP000214603">
    <property type="component" value="Unassembled WGS sequence"/>
</dbReference>
<dbReference type="Gene3D" id="1.10.3720.10">
    <property type="entry name" value="MetI-like"/>
    <property type="match status" value="1"/>
</dbReference>
<dbReference type="AlphaFoldDB" id="A0A225MIT8"/>
<evidence type="ECO:0000256" key="10">
    <source>
        <dbReference type="RuleBase" id="RU363032"/>
    </source>
</evidence>
<evidence type="ECO:0000313" key="13">
    <source>
        <dbReference type="Proteomes" id="UP000214603"/>
    </source>
</evidence>
<comment type="function">
    <text evidence="1">Part of the binding-protein-dependent transport system for glutamine; probably responsible for the translocation of the substrate across the membrane.</text>
</comment>
<keyword evidence="13" id="KW-1185">Reference proteome</keyword>
<dbReference type="PROSITE" id="PS50928">
    <property type="entry name" value="ABC_TM1"/>
    <property type="match status" value="1"/>
</dbReference>
<keyword evidence="5" id="KW-1003">Cell membrane</keyword>
<dbReference type="InterPro" id="IPR000515">
    <property type="entry name" value="MetI-like"/>
</dbReference>
<evidence type="ECO:0000256" key="8">
    <source>
        <dbReference type="ARBA" id="ARBA00022989"/>
    </source>
</evidence>
<dbReference type="GO" id="GO:0043190">
    <property type="term" value="C:ATP-binding cassette (ABC) transporter complex"/>
    <property type="evidence" value="ECO:0007669"/>
    <property type="project" value="InterPro"/>
</dbReference>